<proteinExistence type="predicted"/>
<feature type="transmembrane region" description="Helical" evidence="2">
    <location>
        <begin position="398"/>
        <end position="417"/>
    </location>
</feature>
<feature type="region of interest" description="Disordered" evidence="1">
    <location>
        <begin position="1"/>
        <end position="29"/>
    </location>
</feature>
<keyword evidence="2" id="KW-0812">Transmembrane</keyword>
<feature type="compositionally biased region" description="Polar residues" evidence="1">
    <location>
        <begin position="142"/>
        <end position="157"/>
    </location>
</feature>
<evidence type="ECO:0000313" key="4">
    <source>
        <dbReference type="Proteomes" id="UP000789901"/>
    </source>
</evidence>
<comment type="caution">
    <text evidence="3">The sequence shown here is derived from an EMBL/GenBank/DDBJ whole genome shotgun (WGS) entry which is preliminary data.</text>
</comment>
<evidence type="ECO:0000256" key="2">
    <source>
        <dbReference type="SAM" id="Phobius"/>
    </source>
</evidence>
<protein>
    <submittedName>
        <fullName evidence="3">12519_t:CDS:1</fullName>
    </submittedName>
</protein>
<feature type="compositionally biased region" description="Basic and acidic residues" evidence="1">
    <location>
        <begin position="179"/>
        <end position="241"/>
    </location>
</feature>
<dbReference type="EMBL" id="CAJVQB010006179">
    <property type="protein sequence ID" value="CAG8678869.1"/>
    <property type="molecule type" value="Genomic_DNA"/>
</dbReference>
<feature type="compositionally biased region" description="Polar residues" evidence="1">
    <location>
        <begin position="168"/>
        <end position="177"/>
    </location>
</feature>
<accession>A0ABN7UUJ9</accession>
<feature type="compositionally biased region" description="Low complexity" evidence="1">
    <location>
        <begin position="254"/>
        <end position="268"/>
    </location>
</feature>
<dbReference type="Proteomes" id="UP000789901">
    <property type="component" value="Unassembled WGS sequence"/>
</dbReference>
<evidence type="ECO:0000256" key="1">
    <source>
        <dbReference type="SAM" id="MobiDB-lite"/>
    </source>
</evidence>
<sequence>MAHINYTNSLQKTTKLSQNSPFPTSRSQDIPKKLLSWSTNENKIHYKNTVLLPTESPQNTHLKHFLHKNYHVPDRPKSNNDIYNNQPSLTFTDISNGQSLPTPINGIYNNQPLSNIHKKRLHKTLINDIKNELHDAEGQLTQLIPTKSPSDDNSNAKPTLINKHKNQIQHVPTSTSEPKSSHDDKSKPKSSHDDKSKSKPSHNDTKPSHDDTKPSHDDTKPSHNDTKPSHNDTKPSHDDKSNTPNFHHTLADKTSSQTQPSPTQVVQPNSGTQNPNPVKPGFVGNTAPTQSQSSQPTSFQYPTSIDEASKNPSNITPSLTDTNSPIQTLDDDGIKYEFPSTTAGPKQAPNVAPPQIIKSPNSIPNYQPYQPYKPPNIPSISPTSNSTNTLPLSDNPPAIIGIIIASIIAIIVVILIIKKTTFGKINIEPFVKRQFKIQNDDIKVLTFNTSSSNNNQNNNHNNNNLRFGNNFGIGQEIDGMNDPLFDRRDLDMIELQQESSSNFSENSKFYKILKRKFLNIFGWKNSNNLNSLNNMINVDNVKISEKGKNRVIYTEEGIGDSGFGVSSMSETETTIPDTLPYDLDWEDYIL</sequence>
<feature type="region of interest" description="Disordered" evidence="1">
    <location>
        <begin position="142"/>
        <end position="352"/>
    </location>
</feature>
<organism evidence="3 4">
    <name type="scientific">Gigaspora margarita</name>
    <dbReference type="NCBI Taxonomy" id="4874"/>
    <lineage>
        <taxon>Eukaryota</taxon>
        <taxon>Fungi</taxon>
        <taxon>Fungi incertae sedis</taxon>
        <taxon>Mucoromycota</taxon>
        <taxon>Glomeromycotina</taxon>
        <taxon>Glomeromycetes</taxon>
        <taxon>Diversisporales</taxon>
        <taxon>Gigasporaceae</taxon>
        <taxon>Gigaspora</taxon>
    </lineage>
</organism>
<feature type="compositionally biased region" description="Polar residues" evidence="1">
    <location>
        <begin position="1"/>
        <end position="28"/>
    </location>
</feature>
<gene>
    <name evidence="3" type="ORF">GMARGA_LOCUS10841</name>
</gene>
<evidence type="ECO:0000313" key="3">
    <source>
        <dbReference type="EMBL" id="CAG8678869.1"/>
    </source>
</evidence>
<keyword evidence="2" id="KW-1133">Transmembrane helix</keyword>
<name>A0ABN7UUJ9_GIGMA</name>
<feature type="compositionally biased region" description="Polar residues" evidence="1">
    <location>
        <begin position="310"/>
        <end position="327"/>
    </location>
</feature>
<feature type="compositionally biased region" description="Low complexity" evidence="1">
    <location>
        <begin position="286"/>
        <end position="304"/>
    </location>
</feature>
<keyword evidence="2" id="KW-0472">Membrane</keyword>
<keyword evidence="4" id="KW-1185">Reference proteome</keyword>
<reference evidence="3 4" key="1">
    <citation type="submission" date="2021-06" db="EMBL/GenBank/DDBJ databases">
        <authorList>
            <person name="Kallberg Y."/>
            <person name="Tangrot J."/>
            <person name="Rosling A."/>
        </authorList>
    </citation>
    <scope>NUCLEOTIDE SEQUENCE [LARGE SCALE GENOMIC DNA]</scope>
    <source>
        <strain evidence="3 4">120-4 pot B 10/14</strain>
    </source>
</reference>